<accession>A0A6G0WQK1</accession>
<dbReference type="PANTHER" id="PTHR11439">
    <property type="entry name" value="GAG-POL-RELATED RETROTRANSPOSON"/>
    <property type="match status" value="1"/>
</dbReference>
<reference evidence="2 3" key="1">
    <citation type="submission" date="2019-07" db="EMBL/GenBank/DDBJ databases">
        <title>Genomics analysis of Aphanomyces spp. identifies a new class of oomycete effector associated with host adaptation.</title>
        <authorList>
            <person name="Gaulin E."/>
        </authorList>
    </citation>
    <scope>NUCLEOTIDE SEQUENCE [LARGE SCALE GENOMIC DNA]</scope>
    <source>
        <strain evidence="2 3">ATCC 201684</strain>
    </source>
</reference>
<sequence length="498" mass="56964">MADVARSPHASEWYAAMQSEYNSMMANRVWILTSLPNGRKALKSKWVWKVKYLPSGDVERFKARLVIKGFLQMAGVDFTDTFAPVLRLENLRVFCTMIALLDLNTVQIDIKTAFLHDDLDEEIYMAQPEGFVDHDRPNDVCLLKKSLYGLKQAPRQWHKKLHEFLRSINFKQCFKDQCVYVKSNSQIGTTTYLAVYVDDIVIAVRDKTELTSTTDLIKTSFEVTNKGELEYILGIHVIRDRSLKTLRIHQEKFVIELLDRFHMAHCHPVRLKQRNVPYQNLVGALQYLVSATRPDIANAVRFLASHNHDYTQTHWRMAKRVLQYLKGSASLGLTYDGTKNSHPNAFSDVDFANDLQDSKSISGTVITLAGAAVIFSSRKQSLVGHSTTEVEFIAAAEAAKSIVWLRELLEEMSFVVNSPTYLHVDNQSTIQVVHRSSSHDRTKHIRLRFHFIKDLVEEGMIKLRYINTKEQVADILTRGIVLAHFEKLQSMLGMTSSQ</sequence>
<evidence type="ECO:0000259" key="1">
    <source>
        <dbReference type="Pfam" id="PF07727"/>
    </source>
</evidence>
<dbReference type="InterPro" id="IPR043502">
    <property type="entry name" value="DNA/RNA_pol_sf"/>
</dbReference>
<feature type="domain" description="Reverse transcriptase Ty1/copia-type" evidence="1">
    <location>
        <begin position="27"/>
        <end position="270"/>
    </location>
</feature>
<dbReference type="Proteomes" id="UP000481153">
    <property type="component" value="Unassembled WGS sequence"/>
</dbReference>
<gene>
    <name evidence="2" type="ORF">Ae201684_012771</name>
</gene>
<keyword evidence="3" id="KW-1185">Reference proteome</keyword>
<dbReference type="SUPFAM" id="SSF56672">
    <property type="entry name" value="DNA/RNA polymerases"/>
    <property type="match status" value="1"/>
</dbReference>
<dbReference type="Pfam" id="PF07727">
    <property type="entry name" value="RVT_2"/>
    <property type="match status" value="1"/>
</dbReference>
<evidence type="ECO:0000313" key="3">
    <source>
        <dbReference type="Proteomes" id="UP000481153"/>
    </source>
</evidence>
<dbReference type="InterPro" id="IPR013103">
    <property type="entry name" value="RVT_2"/>
</dbReference>
<evidence type="ECO:0000313" key="2">
    <source>
        <dbReference type="EMBL" id="KAF0729711.1"/>
    </source>
</evidence>
<dbReference type="AlphaFoldDB" id="A0A6G0WQK1"/>
<dbReference type="PANTHER" id="PTHR11439:SF440">
    <property type="entry name" value="INTEGRASE CATALYTIC DOMAIN-CONTAINING PROTEIN"/>
    <property type="match status" value="1"/>
</dbReference>
<dbReference type="EMBL" id="VJMJ01000162">
    <property type="protein sequence ID" value="KAF0729711.1"/>
    <property type="molecule type" value="Genomic_DNA"/>
</dbReference>
<protein>
    <recommendedName>
        <fullName evidence="1">Reverse transcriptase Ty1/copia-type domain-containing protein</fullName>
    </recommendedName>
</protein>
<comment type="caution">
    <text evidence="2">The sequence shown here is derived from an EMBL/GenBank/DDBJ whole genome shotgun (WGS) entry which is preliminary data.</text>
</comment>
<proteinExistence type="predicted"/>
<dbReference type="CDD" id="cd09272">
    <property type="entry name" value="RNase_HI_RT_Ty1"/>
    <property type="match status" value="1"/>
</dbReference>
<organism evidence="2 3">
    <name type="scientific">Aphanomyces euteiches</name>
    <dbReference type="NCBI Taxonomy" id="100861"/>
    <lineage>
        <taxon>Eukaryota</taxon>
        <taxon>Sar</taxon>
        <taxon>Stramenopiles</taxon>
        <taxon>Oomycota</taxon>
        <taxon>Saprolegniomycetes</taxon>
        <taxon>Saprolegniales</taxon>
        <taxon>Verrucalvaceae</taxon>
        <taxon>Aphanomyces</taxon>
    </lineage>
</organism>
<dbReference type="VEuPathDB" id="FungiDB:AeMF1_020022"/>
<name>A0A6G0WQK1_9STRA</name>